<organism evidence="1 2">
    <name type="scientific">Rubus argutus</name>
    <name type="common">Southern blackberry</name>
    <dbReference type="NCBI Taxonomy" id="59490"/>
    <lineage>
        <taxon>Eukaryota</taxon>
        <taxon>Viridiplantae</taxon>
        <taxon>Streptophyta</taxon>
        <taxon>Embryophyta</taxon>
        <taxon>Tracheophyta</taxon>
        <taxon>Spermatophyta</taxon>
        <taxon>Magnoliopsida</taxon>
        <taxon>eudicotyledons</taxon>
        <taxon>Gunneridae</taxon>
        <taxon>Pentapetalae</taxon>
        <taxon>rosids</taxon>
        <taxon>fabids</taxon>
        <taxon>Rosales</taxon>
        <taxon>Rosaceae</taxon>
        <taxon>Rosoideae</taxon>
        <taxon>Rosoideae incertae sedis</taxon>
        <taxon>Rubus</taxon>
    </lineage>
</organism>
<dbReference type="EMBL" id="JBEDUW010000003">
    <property type="protein sequence ID" value="KAK9939495.1"/>
    <property type="molecule type" value="Genomic_DNA"/>
</dbReference>
<dbReference type="AlphaFoldDB" id="A0AAW1XUC3"/>
<sequence length="100" mass="11105">MYSKGLPPNLMGEFFGLDELKAEIEEADSMLLAKRSRGKNKVGLAKHELVVDGLGRNPLTDEERVCMAHHLVGKLEHDFSSDVFPSEESCGALGKDYFHN</sequence>
<name>A0AAW1XUC3_RUBAR</name>
<evidence type="ECO:0000313" key="2">
    <source>
        <dbReference type="Proteomes" id="UP001457282"/>
    </source>
</evidence>
<gene>
    <name evidence="1" type="ORF">M0R45_016190</name>
</gene>
<reference evidence="1 2" key="1">
    <citation type="journal article" date="2023" name="G3 (Bethesda)">
        <title>A chromosome-length genome assembly and annotation of blackberry (Rubus argutus, cv. 'Hillquist').</title>
        <authorList>
            <person name="Bruna T."/>
            <person name="Aryal R."/>
            <person name="Dudchenko O."/>
            <person name="Sargent D.J."/>
            <person name="Mead D."/>
            <person name="Buti M."/>
            <person name="Cavallini A."/>
            <person name="Hytonen T."/>
            <person name="Andres J."/>
            <person name="Pham M."/>
            <person name="Weisz D."/>
            <person name="Mascagni F."/>
            <person name="Usai G."/>
            <person name="Natali L."/>
            <person name="Bassil N."/>
            <person name="Fernandez G.E."/>
            <person name="Lomsadze A."/>
            <person name="Armour M."/>
            <person name="Olukolu B."/>
            <person name="Poorten T."/>
            <person name="Britton C."/>
            <person name="Davik J."/>
            <person name="Ashrafi H."/>
            <person name="Aiden E.L."/>
            <person name="Borodovsky M."/>
            <person name="Worthington M."/>
        </authorList>
    </citation>
    <scope>NUCLEOTIDE SEQUENCE [LARGE SCALE GENOMIC DNA]</scope>
    <source>
        <strain evidence="1">PI 553951</strain>
    </source>
</reference>
<evidence type="ECO:0000313" key="1">
    <source>
        <dbReference type="EMBL" id="KAK9939495.1"/>
    </source>
</evidence>
<proteinExistence type="predicted"/>
<comment type="caution">
    <text evidence="1">The sequence shown here is derived from an EMBL/GenBank/DDBJ whole genome shotgun (WGS) entry which is preliminary data.</text>
</comment>
<protein>
    <submittedName>
        <fullName evidence="1">Uncharacterized protein</fullName>
    </submittedName>
</protein>
<keyword evidence="2" id="KW-1185">Reference proteome</keyword>
<accession>A0AAW1XUC3</accession>
<dbReference type="Proteomes" id="UP001457282">
    <property type="component" value="Unassembled WGS sequence"/>
</dbReference>